<protein>
    <submittedName>
        <fullName evidence="1">Uncharacterized protein</fullName>
    </submittedName>
</protein>
<evidence type="ECO:0000313" key="2">
    <source>
        <dbReference type="Proteomes" id="UP000187735"/>
    </source>
</evidence>
<dbReference type="EMBL" id="CP017641">
    <property type="protein sequence ID" value="APZ92168.1"/>
    <property type="molecule type" value="Genomic_DNA"/>
</dbReference>
<proteinExistence type="predicted"/>
<accession>A0A1P8WDL8</accession>
<name>A0A1P8WDL8_9PLAN</name>
<dbReference type="KEGG" id="fmr:Fuma_01776"/>
<organism evidence="1 2">
    <name type="scientific">Fuerstiella marisgermanici</name>
    <dbReference type="NCBI Taxonomy" id="1891926"/>
    <lineage>
        <taxon>Bacteria</taxon>
        <taxon>Pseudomonadati</taxon>
        <taxon>Planctomycetota</taxon>
        <taxon>Planctomycetia</taxon>
        <taxon>Planctomycetales</taxon>
        <taxon>Planctomycetaceae</taxon>
        <taxon>Fuerstiella</taxon>
    </lineage>
</organism>
<dbReference type="AlphaFoldDB" id="A0A1P8WDL8"/>
<reference evidence="1 2" key="1">
    <citation type="journal article" date="2016" name="Front. Microbiol.">
        <title>Fuerstia marisgermanicae gen. nov., sp. nov., an Unusual Member of the Phylum Planctomycetes from the German Wadden Sea.</title>
        <authorList>
            <person name="Kohn T."/>
            <person name="Heuer A."/>
            <person name="Jogler M."/>
            <person name="Vollmers J."/>
            <person name="Boedeker C."/>
            <person name="Bunk B."/>
            <person name="Rast P."/>
            <person name="Borchert D."/>
            <person name="Glockner I."/>
            <person name="Freese H.M."/>
            <person name="Klenk H.P."/>
            <person name="Overmann J."/>
            <person name="Kaster A.K."/>
            <person name="Rohde M."/>
            <person name="Wiegand S."/>
            <person name="Jogler C."/>
        </authorList>
    </citation>
    <scope>NUCLEOTIDE SEQUENCE [LARGE SCALE GENOMIC DNA]</scope>
    <source>
        <strain evidence="1 2">NH11</strain>
    </source>
</reference>
<gene>
    <name evidence="1" type="ORF">Fuma_01776</name>
</gene>
<dbReference type="Proteomes" id="UP000187735">
    <property type="component" value="Chromosome"/>
</dbReference>
<evidence type="ECO:0000313" key="1">
    <source>
        <dbReference type="EMBL" id="APZ92168.1"/>
    </source>
</evidence>
<sequence>MTIYRTDFSHIAEAHYEFIQSGISEASIPEMCVYYTSDLDDKHADIMAHVDYVRYGQQFYVDSNPTGLYAGRSSLKKIAADGTVATWEHKFKVATTQPEKIGRDPNPLARGVEFIERVSGFRKITSLIDWNNNPVVNRAGDRISGFEVELPAPVYRYGANFATIPSWALNLDGTVNNSHKDLPIRYRAHDGTLTTIQNITIPAGRGKLRITQLPLKPTVENNVQFLPINWEWQISPVGWSEPILNDGYQELVYLDADGNIATNSQVVAGTYAKKVVHPGLLWVEVESSAVEEDGGFEVVAVSVSADSSFDGHDFAVHSFGDGVCDSVSAVAHHIG</sequence>
<keyword evidence="2" id="KW-1185">Reference proteome</keyword>